<gene>
    <name evidence="1" type="ORF">ACFQ07_29935</name>
</gene>
<keyword evidence="2" id="KW-1185">Reference proteome</keyword>
<name>A0ABW3CRC2_9ACTN</name>
<organism evidence="1 2">
    <name type="scientific">Actinomadura adrarensis</name>
    <dbReference type="NCBI Taxonomy" id="1819600"/>
    <lineage>
        <taxon>Bacteria</taxon>
        <taxon>Bacillati</taxon>
        <taxon>Actinomycetota</taxon>
        <taxon>Actinomycetes</taxon>
        <taxon>Streptosporangiales</taxon>
        <taxon>Thermomonosporaceae</taxon>
        <taxon>Actinomadura</taxon>
    </lineage>
</organism>
<dbReference type="EMBL" id="JBHTIR010004145">
    <property type="protein sequence ID" value="MFD0856497.1"/>
    <property type="molecule type" value="Genomic_DNA"/>
</dbReference>
<comment type="caution">
    <text evidence="1">The sequence shown here is derived from an EMBL/GenBank/DDBJ whole genome shotgun (WGS) entry which is preliminary data.</text>
</comment>
<sequence>MSIDYDSITNRGEYLSAHYFAEQLQTDLKKGLLATWTLRESDDNDPRKTPRERLRALRGTYLADELRGYFVKTAETDADAGDEGRPATYDNPEWGKRLAEWHQTVLDALGYGAAPAELTVHRAGRDHTLPVAYHGHGIIALDCGWATDNDAAIDATGPGRLLTPLRLSASESYET</sequence>
<evidence type="ECO:0000313" key="1">
    <source>
        <dbReference type="EMBL" id="MFD0856497.1"/>
    </source>
</evidence>
<evidence type="ECO:0000313" key="2">
    <source>
        <dbReference type="Proteomes" id="UP001597083"/>
    </source>
</evidence>
<accession>A0ABW3CRC2</accession>
<proteinExistence type="predicted"/>
<dbReference type="Proteomes" id="UP001597083">
    <property type="component" value="Unassembled WGS sequence"/>
</dbReference>
<protein>
    <submittedName>
        <fullName evidence="1">Uncharacterized protein</fullName>
    </submittedName>
</protein>
<feature type="non-terminal residue" evidence="1">
    <location>
        <position position="175"/>
    </location>
</feature>
<reference evidence="2" key="1">
    <citation type="journal article" date="2019" name="Int. J. Syst. Evol. Microbiol.">
        <title>The Global Catalogue of Microorganisms (GCM) 10K type strain sequencing project: providing services to taxonomists for standard genome sequencing and annotation.</title>
        <authorList>
            <consortium name="The Broad Institute Genomics Platform"/>
            <consortium name="The Broad Institute Genome Sequencing Center for Infectious Disease"/>
            <person name="Wu L."/>
            <person name="Ma J."/>
        </authorList>
    </citation>
    <scope>NUCLEOTIDE SEQUENCE [LARGE SCALE GENOMIC DNA]</scope>
    <source>
        <strain evidence="2">JCM 31696</strain>
    </source>
</reference>